<dbReference type="PIRSF" id="PIRSF035170">
    <property type="entry name" value="HD_phosphohydro"/>
    <property type="match status" value="1"/>
</dbReference>
<name>A0A2J6T434_9HELO</name>
<dbReference type="GeneID" id="36595100"/>
<dbReference type="PANTHER" id="PTHR21174:SF0">
    <property type="entry name" value="HD PHOSPHOHYDROLASE FAMILY PROTEIN-RELATED"/>
    <property type="match status" value="1"/>
</dbReference>
<dbReference type="PANTHER" id="PTHR21174">
    <property type="match status" value="1"/>
</dbReference>
<keyword evidence="2" id="KW-1185">Reference proteome</keyword>
<accession>A0A2J6T434</accession>
<evidence type="ECO:0000313" key="1">
    <source>
        <dbReference type="EMBL" id="PMD57769.1"/>
    </source>
</evidence>
<dbReference type="SUPFAM" id="SSF109604">
    <property type="entry name" value="HD-domain/PDEase-like"/>
    <property type="match status" value="1"/>
</dbReference>
<proteinExistence type="predicted"/>
<dbReference type="OrthoDB" id="330671at2759"/>
<dbReference type="EMBL" id="KZ613843">
    <property type="protein sequence ID" value="PMD57769.1"/>
    <property type="molecule type" value="Genomic_DNA"/>
</dbReference>
<dbReference type="InParanoid" id="A0A2J6T434"/>
<dbReference type="RefSeq" id="XP_024734673.1">
    <property type="nucleotide sequence ID" value="XM_024887024.1"/>
</dbReference>
<gene>
    <name evidence="1" type="ORF">K444DRAFT_664911</name>
</gene>
<dbReference type="STRING" id="1095630.A0A2J6T434"/>
<organism evidence="1 2">
    <name type="scientific">Hyaloscypha bicolor E</name>
    <dbReference type="NCBI Taxonomy" id="1095630"/>
    <lineage>
        <taxon>Eukaryota</taxon>
        <taxon>Fungi</taxon>
        <taxon>Dikarya</taxon>
        <taxon>Ascomycota</taxon>
        <taxon>Pezizomycotina</taxon>
        <taxon>Leotiomycetes</taxon>
        <taxon>Helotiales</taxon>
        <taxon>Hyaloscyphaceae</taxon>
        <taxon>Hyaloscypha</taxon>
        <taxon>Hyaloscypha bicolor</taxon>
    </lineage>
</organism>
<evidence type="ECO:0008006" key="3">
    <source>
        <dbReference type="Google" id="ProtNLM"/>
    </source>
</evidence>
<evidence type="ECO:0000313" key="2">
    <source>
        <dbReference type="Proteomes" id="UP000235371"/>
    </source>
</evidence>
<dbReference type="Proteomes" id="UP000235371">
    <property type="component" value="Unassembled WGS sequence"/>
</dbReference>
<dbReference type="AlphaFoldDB" id="A0A2J6T434"/>
<dbReference type="InterPro" id="IPR009218">
    <property type="entry name" value="HD_phosphohydro"/>
</dbReference>
<sequence>MESPLISPDTYITATFATLLQPFNPSSSAIQKWTNLLLSTYSERHRYYHTSTHIYSMLQHFSSCLPQMVNPTAVGLAIIFHDWEHLPHSPSGWNEEQSKVHFAVFAEEVRLPAPLISTVKQYITATISHKVPPGDEHDGDLKLFLDFDLEVLGRERKEYETYMRQIRREYSQFADDQYVCVRKAALKKFLDTTRLYFSDVFFERCEERARENLQWEVGMLEGDGRWGPMAELMSDVI</sequence>
<protein>
    <recommendedName>
        <fullName evidence="3">HD domain-containing protein</fullName>
    </recommendedName>
</protein>
<reference evidence="1 2" key="1">
    <citation type="submission" date="2016-04" db="EMBL/GenBank/DDBJ databases">
        <title>A degradative enzymes factory behind the ericoid mycorrhizal symbiosis.</title>
        <authorList>
            <consortium name="DOE Joint Genome Institute"/>
            <person name="Martino E."/>
            <person name="Morin E."/>
            <person name="Grelet G."/>
            <person name="Kuo A."/>
            <person name="Kohler A."/>
            <person name="Daghino S."/>
            <person name="Barry K."/>
            <person name="Choi C."/>
            <person name="Cichocki N."/>
            <person name="Clum A."/>
            <person name="Copeland A."/>
            <person name="Hainaut M."/>
            <person name="Haridas S."/>
            <person name="Labutti K."/>
            <person name="Lindquist E."/>
            <person name="Lipzen A."/>
            <person name="Khouja H.-R."/>
            <person name="Murat C."/>
            <person name="Ohm R."/>
            <person name="Olson A."/>
            <person name="Spatafora J."/>
            <person name="Veneault-Fourrey C."/>
            <person name="Henrissat B."/>
            <person name="Grigoriev I."/>
            <person name="Martin F."/>
            <person name="Perotto S."/>
        </authorList>
    </citation>
    <scope>NUCLEOTIDE SEQUENCE [LARGE SCALE GENOMIC DNA]</scope>
    <source>
        <strain evidence="1 2">E</strain>
    </source>
</reference>